<proteinExistence type="predicted"/>
<accession>A0ABN8M4L7</accession>
<organism evidence="1 2">
    <name type="scientific">Porites evermanni</name>
    <dbReference type="NCBI Taxonomy" id="104178"/>
    <lineage>
        <taxon>Eukaryota</taxon>
        <taxon>Metazoa</taxon>
        <taxon>Cnidaria</taxon>
        <taxon>Anthozoa</taxon>
        <taxon>Hexacorallia</taxon>
        <taxon>Scleractinia</taxon>
        <taxon>Fungiina</taxon>
        <taxon>Poritidae</taxon>
        <taxon>Porites</taxon>
    </lineage>
</organism>
<keyword evidence="2" id="KW-1185">Reference proteome</keyword>
<evidence type="ECO:0000313" key="2">
    <source>
        <dbReference type="Proteomes" id="UP001159427"/>
    </source>
</evidence>
<comment type="caution">
    <text evidence="1">The sequence shown here is derived from an EMBL/GenBank/DDBJ whole genome shotgun (WGS) entry which is preliminary data.</text>
</comment>
<protein>
    <submittedName>
        <fullName evidence="1">Uncharacterized protein</fullName>
    </submittedName>
</protein>
<dbReference type="Pfam" id="PF13424">
    <property type="entry name" value="TPR_12"/>
    <property type="match status" value="1"/>
</dbReference>
<dbReference type="InterPro" id="IPR011990">
    <property type="entry name" value="TPR-like_helical_dom_sf"/>
</dbReference>
<dbReference type="Proteomes" id="UP001159427">
    <property type="component" value="Unassembled WGS sequence"/>
</dbReference>
<dbReference type="EMBL" id="CALNXI010000305">
    <property type="protein sequence ID" value="CAH3024463.1"/>
    <property type="molecule type" value="Genomic_DNA"/>
</dbReference>
<sequence length="459" mass="52055">MVVEFTMEDNYKVLLEKIQHILHVERQCGYTFLKGKAANNYVVAPCDLFGTEEDKSFQFKSLLRYVEQTILKPWSDNQSEFLCLTNHEDDSLNQVNCLSVLSAFAFAKGDRTCLEEVKSYVTSLDQYHMYHPKVGFLMNNLGIMFTEVALYEESEECFRIANICFQQQKHCLKNAVVTLNQAFLKKVVGEYEKAADLTTAAASLCHDISMRKTNDAQLPAKLLRRIADMLKEFGNYRRLKKILTTVIHFDIPGAEKTTTAVFSRQLMKIQLEGMERKIEAKEVKDFISHLLALLAKPDASKISVNAELLRIVIIAIKICRSIGQCIEEACKLLKKLQNIFSLVHGEKSFLYGSLLYQMGCFLHGCGRFNDAETALKQAEGILICFCGENHHSVTLCRSVLGCCILLKGNAKDALEYLNEALTVFRKLNPNHPEVGEILLKVAFLYSEEGNFQQAQETVH</sequence>
<reference evidence="1 2" key="1">
    <citation type="submission" date="2022-05" db="EMBL/GenBank/DDBJ databases">
        <authorList>
            <consortium name="Genoscope - CEA"/>
            <person name="William W."/>
        </authorList>
    </citation>
    <scope>NUCLEOTIDE SEQUENCE [LARGE SCALE GENOMIC DNA]</scope>
</reference>
<evidence type="ECO:0000313" key="1">
    <source>
        <dbReference type="EMBL" id="CAH3024463.1"/>
    </source>
</evidence>
<dbReference type="SUPFAM" id="SSF48452">
    <property type="entry name" value="TPR-like"/>
    <property type="match status" value="2"/>
</dbReference>
<name>A0ABN8M4L7_9CNID</name>
<gene>
    <name evidence="1" type="ORF">PEVE_00022970</name>
</gene>
<dbReference type="Gene3D" id="1.25.40.10">
    <property type="entry name" value="Tetratricopeptide repeat domain"/>
    <property type="match status" value="2"/>
</dbReference>